<dbReference type="Proteomes" id="UP000527324">
    <property type="component" value="Unassembled WGS sequence"/>
</dbReference>
<dbReference type="InterPro" id="IPR046358">
    <property type="entry name" value="Flagellin_C"/>
</dbReference>
<gene>
    <name evidence="7" type="ORF">GGQ93_003068</name>
</gene>
<comment type="function">
    <text evidence="4">Flagellin is the subunit protein which polymerizes to form the filaments of bacterial flagella.</text>
</comment>
<dbReference type="PANTHER" id="PTHR42792:SF2">
    <property type="entry name" value="FLAGELLIN"/>
    <property type="match status" value="1"/>
</dbReference>
<dbReference type="InterPro" id="IPR001492">
    <property type="entry name" value="Flagellin"/>
</dbReference>
<dbReference type="Pfam" id="PF00700">
    <property type="entry name" value="Flagellin_C"/>
    <property type="match status" value="1"/>
</dbReference>
<name>A0A7W9FBD6_9CAUL</name>
<sequence length="245" mass="24708">MASINTNYGASIALQNLNKTNSELERTQNRINTGMKVSSAKDSGAIYSIATSQRAAAASQDAVRAGLQRTQSITDVALAAGDTITAALEEMKGLAVSIAGSTGAAQTSYLAEYNALGTEIASAITGASFDGVNSLTALGSNAAITAVNTGSITAANATTANVDAAIAATTSTLSTLGTQSKSLGRQISFVNKLQDALEAGVGNLVDADLAKESAKLTALQTKQQLGVQALSIANSSSQTLLGLFR</sequence>
<evidence type="ECO:0000259" key="6">
    <source>
        <dbReference type="Pfam" id="PF00700"/>
    </source>
</evidence>
<evidence type="ECO:0000259" key="5">
    <source>
        <dbReference type="Pfam" id="PF00669"/>
    </source>
</evidence>
<dbReference type="GeneID" id="88841086"/>
<dbReference type="SUPFAM" id="SSF64518">
    <property type="entry name" value="Phase 1 flagellin"/>
    <property type="match status" value="1"/>
</dbReference>
<evidence type="ECO:0000256" key="2">
    <source>
        <dbReference type="ARBA" id="ARBA00011829"/>
    </source>
</evidence>
<keyword evidence="7" id="KW-0969">Cilium</keyword>
<dbReference type="GO" id="GO:0009288">
    <property type="term" value="C:bacterial-type flagellum"/>
    <property type="evidence" value="ECO:0007669"/>
    <property type="project" value="UniProtKB-SubCell"/>
</dbReference>
<evidence type="ECO:0000313" key="8">
    <source>
        <dbReference type="Proteomes" id="UP000527324"/>
    </source>
</evidence>
<evidence type="ECO:0000256" key="3">
    <source>
        <dbReference type="ARBA" id="ARBA00023143"/>
    </source>
</evidence>
<evidence type="ECO:0000256" key="1">
    <source>
        <dbReference type="ARBA" id="ARBA00005709"/>
    </source>
</evidence>
<dbReference type="Gene3D" id="1.20.1330.10">
    <property type="entry name" value="f41 fragment of flagellin, N-terminal domain"/>
    <property type="match status" value="1"/>
</dbReference>
<evidence type="ECO:0000313" key="7">
    <source>
        <dbReference type="EMBL" id="MBB5741328.1"/>
    </source>
</evidence>
<keyword evidence="7" id="KW-0966">Cell projection</keyword>
<dbReference type="PANTHER" id="PTHR42792">
    <property type="entry name" value="FLAGELLIN"/>
    <property type="match status" value="1"/>
</dbReference>
<dbReference type="GO" id="GO:0005198">
    <property type="term" value="F:structural molecule activity"/>
    <property type="evidence" value="ECO:0007669"/>
    <property type="project" value="UniProtKB-UniRule"/>
</dbReference>
<keyword evidence="3 4" id="KW-0975">Bacterial flagellum</keyword>
<dbReference type="Pfam" id="PF00669">
    <property type="entry name" value="Flagellin_N"/>
    <property type="match status" value="1"/>
</dbReference>
<proteinExistence type="inferred from homology"/>
<dbReference type="AlphaFoldDB" id="A0A7W9FBD6"/>
<organism evidence="7 8">
    <name type="scientific">Brevundimonas aurantiaca</name>
    <dbReference type="NCBI Taxonomy" id="74316"/>
    <lineage>
        <taxon>Bacteria</taxon>
        <taxon>Pseudomonadati</taxon>
        <taxon>Pseudomonadota</taxon>
        <taxon>Alphaproteobacteria</taxon>
        <taxon>Caulobacterales</taxon>
        <taxon>Caulobacteraceae</taxon>
        <taxon>Brevundimonas</taxon>
    </lineage>
</organism>
<dbReference type="InterPro" id="IPR001029">
    <property type="entry name" value="Flagellin_N"/>
</dbReference>
<comment type="subcellular location">
    <subcellularLocation>
        <location evidence="4">Secreted</location>
    </subcellularLocation>
    <subcellularLocation>
        <location evidence="4">Bacterial flagellum</location>
    </subcellularLocation>
</comment>
<comment type="caution">
    <text evidence="7">The sequence shown here is derived from an EMBL/GenBank/DDBJ whole genome shotgun (WGS) entry which is preliminary data.</text>
</comment>
<feature type="domain" description="Flagellin N-terminal" evidence="5">
    <location>
        <begin position="4"/>
        <end position="135"/>
    </location>
</feature>
<keyword evidence="8" id="KW-1185">Reference proteome</keyword>
<feature type="domain" description="Flagellin C-terminal" evidence="6">
    <location>
        <begin position="160"/>
        <end position="244"/>
    </location>
</feature>
<dbReference type="GO" id="GO:0005576">
    <property type="term" value="C:extracellular region"/>
    <property type="evidence" value="ECO:0007669"/>
    <property type="project" value="UniProtKB-SubCell"/>
</dbReference>
<keyword evidence="7" id="KW-0282">Flagellum</keyword>
<dbReference type="EMBL" id="JACHOQ010000013">
    <property type="protein sequence ID" value="MBB5741328.1"/>
    <property type="molecule type" value="Genomic_DNA"/>
</dbReference>
<reference evidence="7 8" key="1">
    <citation type="submission" date="2020-08" db="EMBL/GenBank/DDBJ databases">
        <title>Genomic Encyclopedia of Type Strains, Phase IV (KMG-IV): sequencing the most valuable type-strain genomes for metagenomic binning, comparative biology and taxonomic classification.</title>
        <authorList>
            <person name="Goeker M."/>
        </authorList>
    </citation>
    <scope>NUCLEOTIDE SEQUENCE [LARGE SCALE GENOMIC DNA]</scope>
    <source>
        <strain evidence="7 8">DSM 4731</strain>
    </source>
</reference>
<comment type="similarity">
    <text evidence="1 4">Belongs to the bacterial flagellin family.</text>
</comment>
<comment type="subunit">
    <text evidence="2">In C.crescentus, the flagellar filament is composed of multiple flagellins of 29 kDa; 27 kDa and 25 kDa.</text>
</comment>
<keyword evidence="4" id="KW-0964">Secreted</keyword>
<evidence type="ECO:0000256" key="4">
    <source>
        <dbReference type="RuleBase" id="RU362073"/>
    </source>
</evidence>
<accession>A0A7W9FBD6</accession>
<dbReference type="RefSeq" id="WP_054765102.1">
    <property type="nucleotide sequence ID" value="NZ_CAJFZS010000002.1"/>
</dbReference>
<protein>
    <recommendedName>
        <fullName evidence="4">Flagellin</fullName>
    </recommendedName>
</protein>